<dbReference type="AlphaFoldDB" id="A0A0C9WFG9"/>
<dbReference type="HOGENOM" id="CLU_003826_0_0_1"/>
<keyword evidence="5" id="KW-1185">Reference proteome</keyword>
<dbReference type="InterPro" id="IPR013694">
    <property type="entry name" value="VIT"/>
</dbReference>
<feature type="compositionally biased region" description="Low complexity" evidence="1">
    <location>
        <begin position="765"/>
        <end position="783"/>
    </location>
</feature>
<dbReference type="InterPro" id="IPR036465">
    <property type="entry name" value="vWFA_dom_sf"/>
</dbReference>
<evidence type="ECO:0000313" key="5">
    <source>
        <dbReference type="Proteomes" id="UP000053820"/>
    </source>
</evidence>
<dbReference type="PANTHER" id="PTHR45737">
    <property type="entry name" value="VON WILLEBRAND FACTOR A DOMAIN-CONTAINING PROTEIN 5A"/>
    <property type="match status" value="1"/>
</dbReference>
<dbReference type="Gene3D" id="3.40.50.410">
    <property type="entry name" value="von Willebrand factor, type A domain"/>
    <property type="match status" value="1"/>
</dbReference>
<dbReference type="SMART" id="SM00609">
    <property type="entry name" value="VIT"/>
    <property type="match status" value="1"/>
</dbReference>
<sequence>MPPTHAGIVHQPPGQSTIDYLPLEEVGVKAWVVDVSARIVLTQIFDNPSDSPTGRAKYVFPLPASAAVCAFELEFADGRVIVGEVKDKEGAAQAFTNAVEAGQTAGLVERVTDDIFTISVGSIPARQKVTARITLVMDLLNEGIREHVRLQLPMSIAERYGTPPPAMQNASSANAKTRVHITIDIQTSDVIHEVRSPTHPISLQRYKTRSGRKSQRRMSATWKSSQFLAGDFVVTIHADGLDKPRCFAEVRTGNGGGVDETGTIAMQLTLVPAFQAPKIPSQEYIFVIDRSGSMTGASIETAKRTLAMLLRLLPSAQTTFNVFSFGSKVDSLWTRSIALDQTSLDQATLHVQAMQADYGGTETPAALHTAFNSRGLDRPAVVFLLTDGQIHGSTSLDPFIVVSTAVRNSPPHASLRLFVLGIGTEVSSDMCESLARKGHGECLFALSAENITGKCARLLNAGRSKNIERVDIHWGNDASTLPSPQVSFSPRITPILPPNVPALAPPPAVQQAPHTLTKIFPGMRFTVFAIMSFRSIPTSVKLLTKLEGVDEPLELEVDVIEVKSFKGADADSEVPLVHTLAARRLITELDEGRGPAPVPAQAWLASEDELRKAGIMRLGLEYKLVSKYTSFVAIEKGDERASQRDRHRGRSDRGWIRSRLQQAPTQQGDIRAEATAEEEPTVLDNLLDGLSSLVTSVFDFFGGGTTQTTAPAPQPRSYHPSGLPGSYARSDSGLSDGSADTNPRFRQPRRGRPPSNHSTDTFTTLSSLEGSSGSSYWTNSRSPSPRPRFRDPVERAPSPEFIRDEGQPSTTHPPNSSTSPPNAVPANGNRPTAPVPQAAYDLFFLQHVDGSFVPSPALGMIVGDSVLTKAEELGFDKTVWTTAVAVAYLKKYLEGEPDLLDALLTKAAEYVDGLGTGRGGRAFEDIVRTASGLLVLP</sequence>
<reference evidence="4 5" key="1">
    <citation type="submission" date="2014-04" db="EMBL/GenBank/DDBJ databases">
        <title>Evolutionary Origins and Diversification of the Mycorrhizal Mutualists.</title>
        <authorList>
            <consortium name="DOE Joint Genome Institute"/>
            <consortium name="Mycorrhizal Genomics Consortium"/>
            <person name="Kohler A."/>
            <person name="Kuo A."/>
            <person name="Nagy L.G."/>
            <person name="Floudas D."/>
            <person name="Copeland A."/>
            <person name="Barry K.W."/>
            <person name="Cichocki N."/>
            <person name="Veneault-Fourrey C."/>
            <person name="LaButti K."/>
            <person name="Lindquist E.A."/>
            <person name="Lipzen A."/>
            <person name="Lundell T."/>
            <person name="Morin E."/>
            <person name="Murat C."/>
            <person name="Riley R."/>
            <person name="Ohm R."/>
            <person name="Sun H."/>
            <person name="Tunlid A."/>
            <person name="Henrissat B."/>
            <person name="Grigoriev I.V."/>
            <person name="Hibbett D.S."/>
            <person name="Martin F."/>
        </authorList>
    </citation>
    <scope>NUCLEOTIDE SEQUENCE [LARGE SCALE GENOMIC DNA]</scope>
    <source>
        <strain evidence="4 5">MD-312</strain>
    </source>
</reference>
<dbReference type="InterPro" id="IPR002035">
    <property type="entry name" value="VWF_A"/>
</dbReference>
<feature type="domain" description="VWFA" evidence="2">
    <location>
        <begin position="283"/>
        <end position="470"/>
    </location>
</feature>
<proteinExistence type="predicted"/>
<dbReference type="PANTHER" id="PTHR45737:SF6">
    <property type="entry name" value="VON WILLEBRAND FACTOR A DOMAIN-CONTAINING PROTEIN 5A"/>
    <property type="match status" value="1"/>
</dbReference>
<dbReference type="Pfam" id="PF13768">
    <property type="entry name" value="VWA_3"/>
    <property type="match status" value="1"/>
</dbReference>
<evidence type="ECO:0000259" key="2">
    <source>
        <dbReference type="PROSITE" id="PS50234"/>
    </source>
</evidence>
<feature type="compositionally biased region" description="Polar residues" evidence="1">
    <location>
        <begin position="732"/>
        <end position="741"/>
    </location>
</feature>
<evidence type="ECO:0000313" key="4">
    <source>
        <dbReference type="EMBL" id="KIJ64831.1"/>
    </source>
</evidence>
<dbReference type="Pfam" id="PF08487">
    <property type="entry name" value="VIT"/>
    <property type="match status" value="1"/>
</dbReference>
<feature type="compositionally biased region" description="Polar residues" evidence="1">
    <location>
        <begin position="755"/>
        <end position="764"/>
    </location>
</feature>
<accession>A0A0C9WFG9</accession>
<feature type="compositionally biased region" description="Low complexity" evidence="1">
    <location>
        <begin position="808"/>
        <end position="827"/>
    </location>
</feature>
<dbReference type="PROSITE" id="PS51468">
    <property type="entry name" value="VIT"/>
    <property type="match status" value="1"/>
</dbReference>
<feature type="domain" description="VIT" evidence="3">
    <location>
        <begin position="7"/>
        <end position="137"/>
    </location>
</feature>
<protein>
    <submittedName>
        <fullName evidence="4">Uncharacterized protein</fullName>
    </submittedName>
</protein>
<feature type="compositionally biased region" description="Polar residues" evidence="1">
    <location>
        <begin position="659"/>
        <end position="668"/>
    </location>
</feature>
<feature type="region of interest" description="Disordered" evidence="1">
    <location>
        <begin position="637"/>
        <end position="672"/>
    </location>
</feature>
<dbReference type="Proteomes" id="UP000053820">
    <property type="component" value="Unassembled WGS sequence"/>
</dbReference>
<dbReference type="EMBL" id="KN839845">
    <property type="protein sequence ID" value="KIJ64831.1"/>
    <property type="molecule type" value="Genomic_DNA"/>
</dbReference>
<dbReference type="SUPFAM" id="SSF53300">
    <property type="entry name" value="vWA-like"/>
    <property type="match status" value="1"/>
</dbReference>
<dbReference type="PROSITE" id="PS50234">
    <property type="entry name" value="VWFA"/>
    <property type="match status" value="1"/>
</dbReference>
<dbReference type="OrthoDB" id="1729737at2759"/>
<gene>
    <name evidence="4" type="ORF">HYDPIDRAFT_28189</name>
</gene>
<feature type="region of interest" description="Disordered" evidence="1">
    <location>
        <begin position="705"/>
        <end position="832"/>
    </location>
</feature>
<organism evidence="4 5">
    <name type="scientific">Hydnomerulius pinastri MD-312</name>
    <dbReference type="NCBI Taxonomy" id="994086"/>
    <lineage>
        <taxon>Eukaryota</taxon>
        <taxon>Fungi</taxon>
        <taxon>Dikarya</taxon>
        <taxon>Basidiomycota</taxon>
        <taxon>Agaricomycotina</taxon>
        <taxon>Agaricomycetes</taxon>
        <taxon>Agaricomycetidae</taxon>
        <taxon>Boletales</taxon>
        <taxon>Boletales incertae sedis</taxon>
        <taxon>Leucogyrophana</taxon>
    </lineage>
</organism>
<dbReference type="SMART" id="SM00327">
    <property type="entry name" value="VWA"/>
    <property type="match status" value="1"/>
</dbReference>
<name>A0A0C9WFG9_9AGAM</name>
<evidence type="ECO:0000259" key="3">
    <source>
        <dbReference type="PROSITE" id="PS51468"/>
    </source>
</evidence>
<evidence type="ECO:0000256" key="1">
    <source>
        <dbReference type="SAM" id="MobiDB-lite"/>
    </source>
</evidence>